<comment type="caution">
    <text evidence="1">The sequence shown here is derived from an EMBL/GenBank/DDBJ whole genome shotgun (WGS) entry which is preliminary data.</text>
</comment>
<sequence length="160" mass="17633">MSTATPTPDPAPRPERYCRVTITSWRTAPDEPSPPTVENPDYHLRYYAFCSGCGHNGPIRSSENTAVEDGCDHAHPDWREMPVMDHRPYEGKPLAAWEKQARAVYPAGWFDREGPVRAYRTPGGTRHVPGYAPGGGYSMAVLRPQPAAAPIRGEQASLFG</sequence>
<dbReference type="EMBL" id="BAAAWD010000016">
    <property type="protein sequence ID" value="GAA3027520.1"/>
    <property type="molecule type" value="Genomic_DNA"/>
</dbReference>
<dbReference type="Pfam" id="PF19876">
    <property type="entry name" value="DUF6349"/>
    <property type="match status" value="1"/>
</dbReference>
<organism evidence="1 2">
    <name type="scientific">Streptosporangium longisporum</name>
    <dbReference type="NCBI Taxonomy" id="46187"/>
    <lineage>
        <taxon>Bacteria</taxon>
        <taxon>Bacillati</taxon>
        <taxon>Actinomycetota</taxon>
        <taxon>Actinomycetes</taxon>
        <taxon>Streptosporangiales</taxon>
        <taxon>Streptosporangiaceae</taxon>
        <taxon>Streptosporangium</taxon>
    </lineage>
</organism>
<dbReference type="Proteomes" id="UP001499930">
    <property type="component" value="Unassembled WGS sequence"/>
</dbReference>
<keyword evidence="2" id="KW-1185">Reference proteome</keyword>
<dbReference type="RefSeq" id="WP_344902082.1">
    <property type="nucleotide sequence ID" value="NZ_BAAAWD010000016.1"/>
</dbReference>
<dbReference type="InterPro" id="IPR045930">
    <property type="entry name" value="DUF6349"/>
</dbReference>
<accession>A0ABP6L3I1</accession>
<reference evidence="2" key="1">
    <citation type="journal article" date="2019" name="Int. J. Syst. Evol. Microbiol.">
        <title>The Global Catalogue of Microorganisms (GCM) 10K type strain sequencing project: providing services to taxonomists for standard genome sequencing and annotation.</title>
        <authorList>
            <consortium name="The Broad Institute Genomics Platform"/>
            <consortium name="The Broad Institute Genome Sequencing Center for Infectious Disease"/>
            <person name="Wu L."/>
            <person name="Ma J."/>
        </authorList>
    </citation>
    <scope>NUCLEOTIDE SEQUENCE [LARGE SCALE GENOMIC DNA]</scope>
    <source>
        <strain evidence="2">JCM 3106</strain>
    </source>
</reference>
<name>A0ABP6L3I1_9ACTN</name>
<protein>
    <submittedName>
        <fullName evidence="1">Uncharacterized protein</fullName>
    </submittedName>
</protein>
<proteinExistence type="predicted"/>
<evidence type="ECO:0000313" key="2">
    <source>
        <dbReference type="Proteomes" id="UP001499930"/>
    </source>
</evidence>
<evidence type="ECO:0000313" key="1">
    <source>
        <dbReference type="EMBL" id="GAA3027520.1"/>
    </source>
</evidence>
<gene>
    <name evidence="1" type="ORF">GCM10017559_62220</name>
</gene>